<dbReference type="GO" id="GO:0006515">
    <property type="term" value="P:protein quality control for misfolded or incompletely synthesized proteins"/>
    <property type="evidence" value="ECO:0007669"/>
    <property type="project" value="UniProtKB-UniRule"/>
</dbReference>
<reference evidence="22" key="2">
    <citation type="journal article" date="2021" name="PeerJ">
        <title>Extensive microbial diversity within the chicken gut microbiome revealed by metagenomics and culture.</title>
        <authorList>
            <person name="Gilroy R."/>
            <person name="Ravi A."/>
            <person name="Getino M."/>
            <person name="Pursley I."/>
            <person name="Horton D.L."/>
            <person name="Alikhan N.F."/>
            <person name="Baker D."/>
            <person name="Gharbi K."/>
            <person name="Hall N."/>
            <person name="Watson M."/>
            <person name="Adriaenssens E.M."/>
            <person name="Foster-Nyarko E."/>
            <person name="Jarju S."/>
            <person name="Secka A."/>
            <person name="Antonio M."/>
            <person name="Oren A."/>
            <person name="Chaudhuri R.R."/>
            <person name="La Ragione R."/>
            <person name="Hildebrand F."/>
            <person name="Pallen M.J."/>
        </authorList>
    </citation>
    <scope>NUCLEOTIDE SEQUENCE</scope>
    <source>
        <strain evidence="22">CHK157-1446</strain>
    </source>
</reference>
<dbReference type="InterPro" id="IPR003593">
    <property type="entry name" value="AAA+_ATPase"/>
</dbReference>
<dbReference type="SUPFAM" id="SSF88697">
    <property type="entry name" value="PUA domain-like"/>
    <property type="match status" value="1"/>
</dbReference>
<keyword evidence="5 14" id="KW-0378">Hydrolase</keyword>
<evidence type="ECO:0000256" key="3">
    <source>
        <dbReference type="ARBA" id="ARBA00022670"/>
    </source>
</evidence>
<dbReference type="Gene3D" id="2.30.130.40">
    <property type="entry name" value="LON domain-like"/>
    <property type="match status" value="1"/>
</dbReference>
<dbReference type="InterPro" id="IPR003959">
    <property type="entry name" value="ATPase_AAA_core"/>
</dbReference>
<dbReference type="HAMAP" id="MF_01973">
    <property type="entry name" value="lon_bact"/>
    <property type="match status" value="1"/>
</dbReference>
<dbReference type="Gene3D" id="1.20.58.1480">
    <property type="match status" value="1"/>
</dbReference>
<sequence length="810" mass="89698">MPSKINNNVAKTMTLPCVATRDIIVHPKMVVKFDARRPKSLAALREALDEDRLVFLTAQKDSSVIDPGKNDVYAVGTVCEIRQMVNGNDGTTRVMVEGLYKAKLTSFSSDSSGIHVGVRIMKTFAKEKASEAELAAVVRVLKEAFSEYVNVIPRMPEEFKSSVLRSATPEKLYENIAFNVIMSTDDRQQVLEAPTLSEKLVALSAILAKETHILSIENDIQSKVNAAIEKGQREYYLREEMRVIKNELGEDESPEEEGYEYLEKISKLDLNEECVEKLVSEVNKLTKLGYGSQEAAVIRGYLDTVLELPWNTYATDCLDINKVKAQLDKDHYGMKKVKERILELLAVRSLTPDVKGQIICLVGPPGVGKTSIGKSIAEALGRKYVRVSLGGIRDESDIRGHRKTYIGSMPGRIINALRQAKSKNPLILLDEIDKMANDFRGDPSSAMLEVLDSEQNKEFRDHYIELPFDLSDVLFVTTANNLDTVAPPLLDRMEIIELPSYTREEKFEIAKRHLVRKQLKLNGLNGNQLRFTDAGIYELIDFYTREAGVRTLERNISSICRKAAKEIVEKTASRVTVTPEVVEKFLGIRKYTSDIKSEVPQVGEVNGLAWTAVGGTLMPLEVLSVDGKGALELTGSLGDVMKESAKIAVTYARSVAEKYGIDKEFYTKKDIHIHAPEGAVPKDGPSAGVTLATGIISELSKIKVRSDVAMTGEITLRGRVLAIGGLREKTMAAYKEGIKTVIIPAANKPDLEEIDDKVRASLNFVFAETIEDVLDVALVKPDESSINVNPAVFKRTDKVMGARLDGVSKR</sequence>
<evidence type="ECO:0000256" key="1">
    <source>
        <dbReference type="ARBA" id="ARBA00004496"/>
    </source>
</evidence>
<comment type="function">
    <text evidence="10 14">ATP-dependent serine protease that mediates the selective degradation of mutant and abnormal proteins as well as certain short-lived regulatory proteins. Required for cellular homeostasis and for survival from DNA damage and developmental changes induced by stress. Degrades polypeptides processively to yield small peptide fragments that are 5 to 10 amino acids long. Binds to DNA in a double-stranded, site-specific manner.</text>
</comment>
<reference evidence="22" key="1">
    <citation type="submission" date="2020-10" db="EMBL/GenBank/DDBJ databases">
        <authorList>
            <person name="Gilroy R."/>
        </authorList>
    </citation>
    <scope>NUCLEOTIDE SEQUENCE</scope>
    <source>
        <strain evidence="22">CHK157-1446</strain>
    </source>
</reference>
<keyword evidence="2 14" id="KW-0963">Cytoplasm</keyword>
<evidence type="ECO:0000256" key="17">
    <source>
        <dbReference type="PIRSR" id="PIRSR001174-2"/>
    </source>
</evidence>
<comment type="subcellular location">
    <subcellularLocation>
        <location evidence="1 14 15">Cytoplasm</location>
    </subcellularLocation>
</comment>
<evidence type="ECO:0000256" key="14">
    <source>
        <dbReference type="HAMAP-Rule" id="MF_01973"/>
    </source>
</evidence>
<comment type="induction">
    <text evidence="14">By heat shock.</text>
</comment>
<dbReference type="Gene3D" id="3.30.230.10">
    <property type="match status" value="1"/>
</dbReference>
<dbReference type="SUPFAM" id="SSF52540">
    <property type="entry name" value="P-loop containing nucleoside triphosphate hydrolases"/>
    <property type="match status" value="1"/>
</dbReference>
<dbReference type="GO" id="GO:0016887">
    <property type="term" value="F:ATP hydrolysis activity"/>
    <property type="evidence" value="ECO:0007669"/>
    <property type="project" value="UniProtKB-UniRule"/>
</dbReference>
<comment type="caution">
    <text evidence="22">The sequence shown here is derived from an EMBL/GenBank/DDBJ whole genome shotgun (WGS) entry which is preliminary data.</text>
</comment>
<dbReference type="GO" id="GO:0005524">
    <property type="term" value="F:ATP binding"/>
    <property type="evidence" value="ECO:0007669"/>
    <property type="project" value="UniProtKB-UniRule"/>
</dbReference>
<dbReference type="SUPFAM" id="SSF54211">
    <property type="entry name" value="Ribosomal protein S5 domain 2-like"/>
    <property type="match status" value="1"/>
</dbReference>
<dbReference type="InterPro" id="IPR015947">
    <property type="entry name" value="PUA-like_sf"/>
</dbReference>
<gene>
    <name evidence="14 22" type="primary">lon</name>
    <name evidence="22" type="ORF">IAD01_04480</name>
</gene>
<dbReference type="GO" id="GO:0005737">
    <property type="term" value="C:cytoplasm"/>
    <property type="evidence" value="ECO:0007669"/>
    <property type="project" value="UniProtKB-SubCell"/>
</dbReference>
<protein>
    <recommendedName>
        <fullName evidence="12 14">Lon protease</fullName>
        <ecNumber evidence="11 14">3.4.21.53</ecNumber>
    </recommendedName>
    <alternativeName>
        <fullName evidence="13 14">ATP-dependent protease La</fullName>
    </alternativeName>
</protein>
<evidence type="ECO:0000259" key="21">
    <source>
        <dbReference type="PROSITE" id="PS51787"/>
    </source>
</evidence>
<dbReference type="Gene3D" id="1.10.8.60">
    <property type="match status" value="1"/>
</dbReference>
<evidence type="ECO:0000313" key="23">
    <source>
        <dbReference type="Proteomes" id="UP000823982"/>
    </source>
</evidence>
<name>A0A9D1JHV0_9FIRM</name>
<dbReference type="AlphaFoldDB" id="A0A9D1JHV0"/>
<evidence type="ECO:0000313" key="22">
    <source>
        <dbReference type="EMBL" id="HIS24643.1"/>
    </source>
</evidence>
<feature type="active site" evidence="14 16">
    <location>
        <position position="686"/>
    </location>
</feature>
<dbReference type="Pfam" id="PF00004">
    <property type="entry name" value="AAA"/>
    <property type="match status" value="1"/>
</dbReference>
<dbReference type="GO" id="GO:0004252">
    <property type="term" value="F:serine-type endopeptidase activity"/>
    <property type="evidence" value="ECO:0007669"/>
    <property type="project" value="UniProtKB-UniRule"/>
</dbReference>
<organism evidence="22 23">
    <name type="scientific">Candidatus Faeciplasma gallinarum</name>
    <dbReference type="NCBI Taxonomy" id="2840799"/>
    <lineage>
        <taxon>Bacteria</taxon>
        <taxon>Bacillati</taxon>
        <taxon>Bacillota</taxon>
        <taxon>Clostridia</taxon>
        <taxon>Eubacteriales</taxon>
        <taxon>Oscillospiraceae</taxon>
        <taxon>Oscillospiraceae incertae sedis</taxon>
        <taxon>Candidatus Faeciplasma</taxon>
    </lineage>
</organism>
<keyword evidence="7 14" id="KW-0067">ATP-binding</keyword>
<dbReference type="SMART" id="SM00382">
    <property type="entry name" value="AAA"/>
    <property type="match status" value="1"/>
</dbReference>
<dbReference type="GO" id="GO:0043565">
    <property type="term" value="F:sequence-specific DNA binding"/>
    <property type="evidence" value="ECO:0007669"/>
    <property type="project" value="UniProtKB-UniRule"/>
</dbReference>
<dbReference type="SMART" id="SM00464">
    <property type="entry name" value="LON"/>
    <property type="match status" value="1"/>
</dbReference>
<dbReference type="Gene3D" id="3.40.50.300">
    <property type="entry name" value="P-loop containing nucleotide triphosphate hydrolases"/>
    <property type="match status" value="1"/>
</dbReference>
<evidence type="ECO:0000256" key="11">
    <source>
        <dbReference type="ARBA" id="ARBA00066743"/>
    </source>
</evidence>
<dbReference type="InterPro" id="IPR054594">
    <property type="entry name" value="Lon_lid"/>
</dbReference>
<dbReference type="FunFam" id="3.40.50.300:FF:000021">
    <property type="entry name" value="Lon protease homolog"/>
    <property type="match status" value="1"/>
</dbReference>
<dbReference type="InterPro" id="IPR027543">
    <property type="entry name" value="Lon_bac"/>
</dbReference>
<evidence type="ECO:0000256" key="10">
    <source>
        <dbReference type="ARBA" id="ARBA00053875"/>
    </source>
</evidence>
<accession>A0A9D1JHV0</accession>
<feature type="binding site" evidence="14 17">
    <location>
        <begin position="363"/>
        <end position="370"/>
    </location>
    <ligand>
        <name>ATP</name>
        <dbReference type="ChEBI" id="CHEBI:30616"/>
    </ligand>
</feature>
<dbReference type="InterPro" id="IPR003111">
    <property type="entry name" value="Lon_prtase_N"/>
</dbReference>
<dbReference type="Pfam" id="PF22667">
    <property type="entry name" value="Lon_lid"/>
    <property type="match status" value="1"/>
</dbReference>
<comment type="subunit">
    <text evidence="14 15">Homohexamer. Organized in a ring with a central cavity.</text>
</comment>
<dbReference type="InterPro" id="IPR008268">
    <property type="entry name" value="Peptidase_S16_AS"/>
</dbReference>
<feature type="active site" evidence="14 16">
    <location>
        <position position="729"/>
    </location>
</feature>
<keyword evidence="6 14" id="KW-0720">Serine protease</keyword>
<dbReference type="InterPro" id="IPR004815">
    <property type="entry name" value="Lon_bac/euk-typ"/>
</dbReference>
<dbReference type="Proteomes" id="UP000823982">
    <property type="component" value="Unassembled WGS sequence"/>
</dbReference>
<dbReference type="InterPro" id="IPR020568">
    <property type="entry name" value="Ribosomal_Su5_D2-typ_SF"/>
</dbReference>
<evidence type="ECO:0000256" key="5">
    <source>
        <dbReference type="ARBA" id="ARBA00022801"/>
    </source>
</evidence>
<dbReference type="NCBIfam" id="TIGR00763">
    <property type="entry name" value="lon"/>
    <property type="match status" value="1"/>
</dbReference>
<dbReference type="InterPro" id="IPR027417">
    <property type="entry name" value="P-loop_NTPase"/>
</dbReference>
<dbReference type="PANTHER" id="PTHR10046">
    <property type="entry name" value="ATP DEPENDENT LON PROTEASE FAMILY MEMBER"/>
    <property type="match status" value="1"/>
</dbReference>
<dbReference type="Pfam" id="PF05362">
    <property type="entry name" value="Lon_C"/>
    <property type="match status" value="1"/>
</dbReference>
<comment type="catalytic activity">
    <reaction evidence="9 14 15 18">
        <text>Hydrolysis of proteins in presence of ATP.</text>
        <dbReference type="EC" id="3.4.21.53"/>
    </reaction>
</comment>
<dbReference type="Gene3D" id="1.20.5.5270">
    <property type="match status" value="1"/>
</dbReference>
<dbReference type="InterPro" id="IPR014721">
    <property type="entry name" value="Ribsml_uS5_D2-typ_fold_subgr"/>
</dbReference>
<dbReference type="GO" id="GO:0004176">
    <property type="term" value="F:ATP-dependent peptidase activity"/>
    <property type="evidence" value="ECO:0007669"/>
    <property type="project" value="UniProtKB-UniRule"/>
</dbReference>
<keyword evidence="4 14" id="KW-0547">Nucleotide-binding</keyword>
<evidence type="ECO:0000256" key="13">
    <source>
        <dbReference type="ARBA" id="ARBA00082722"/>
    </source>
</evidence>
<keyword evidence="3 14" id="KW-0645">Protease</keyword>
<dbReference type="Pfam" id="PF02190">
    <property type="entry name" value="LON_substr_bdg"/>
    <property type="match status" value="1"/>
</dbReference>
<comment type="similarity">
    <text evidence="14 15 18 19">Belongs to the peptidase S16 family.</text>
</comment>
<feature type="domain" description="Lon proteolytic" evidence="20">
    <location>
        <begin position="599"/>
        <end position="780"/>
    </location>
</feature>
<dbReference type="EMBL" id="DVIR01000039">
    <property type="protein sequence ID" value="HIS24643.1"/>
    <property type="molecule type" value="Genomic_DNA"/>
</dbReference>
<evidence type="ECO:0000256" key="4">
    <source>
        <dbReference type="ARBA" id="ARBA00022741"/>
    </source>
</evidence>
<evidence type="ECO:0000256" key="7">
    <source>
        <dbReference type="ARBA" id="ARBA00022840"/>
    </source>
</evidence>
<evidence type="ECO:0000256" key="15">
    <source>
        <dbReference type="PIRNR" id="PIRNR001174"/>
    </source>
</evidence>
<evidence type="ECO:0000256" key="16">
    <source>
        <dbReference type="PIRSR" id="PIRSR001174-1"/>
    </source>
</evidence>
<dbReference type="PIRSF" id="PIRSF001174">
    <property type="entry name" value="Lon_proteas"/>
    <property type="match status" value="1"/>
</dbReference>
<keyword evidence="8 14" id="KW-0346">Stress response</keyword>
<dbReference type="InterPro" id="IPR008269">
    <property type="entry name" value="Lon_proteolytic"/>
</dbReference>
<dbReference type="PROSITE" id="PS51787">
    <property type="entry name" value="LON_N"/>
    <property type="match status" value="1"/>
</dbReference>
<evidence type="ECO:0000256" key="12">
    <source>
        <dbReference type="ARBA" id="ARBA00071934"/>
    </source>
</evidence>
<dbReference type="CDD" id="cd19500">
    <property type="entry name" value="RecA-like_Lon"/>
    <property type="match status" value="1"/>
</dbReference>
<dbReference type="InterPro" id="IPR027065">
    <property type="entry name" value="Lon_Prtase"/>
</dbReference>
<evidence type="ECO:0000256" key="9">
    <source>
        <dbReference type="ARBA" id="ARBA00050665"/>
    </source>
</evidence>
<feature type="domain" description="Lon N-terminal" evidence="21">
    <location>
        <begin position="15"/>
        <end position="211"/>
    </location>
</feature>
<dbReference type="PROSITE" id="PS51786">
    <property type="entry name" value="LON_PROTEOLYTIC"/>
    <property type="match status" value="1"/>
</dbReference>
<evidence type="ECO:0000256" key="2">
    <source>
        <dbReference type="ARBA" id="ARBA00022490"/>
    </source>
</evidence>
<dbReference type="InterPro" id="IPR046336">
    <property type="entry name" value="Lon_prtase_N_sf"/>
</dbReference>
<dbReference type="PRINTS" id="PR00830">
    <property type="entry name" value="ENDOLAPTASE"/>
</dbReference>
<evidence type="ECO:0000256" key="6">
    <source>
        <dbReference type="ARBA" id="ARBA00022825"/>
    </source>
</evidence>
<dbReference type="EC" id="3.4.21.53" evidence="11 14"/>
<dbReference type="GO" id="GO:0034605">
    <property type="term" value="P:cellular response to heat"/>
    <property type="evidence" value="ECO:0007669"/>
    <property type="project" value="UniProtKB-UniRule"/>
</dbReference>
<dbReference type="PROSITE" id="PS01046">
    <property type="entry name" value="LON_SER"/>
    <property type="match status" value="1"/>
</dbReference>
<proteinExistence type="evidence at transcript level"/>
<evidence type="ECO:0000259" key="20">
    <source>
        <dbReference type="PROSITE" id="PS51786"/>
    </source>
</evidence>
<evidence type="ECO:0000256" key="19">
    <source>
        <dbReference type="RuleBase" id="RU000591"/>
    </source>
</evidence>
<evidence type="ECO:0000256" key="8">
    <source>
        <dbReference type="ARBA" id="ARBA00023016"/>
    </source>
</evidence>
<evidence type="ECO:0000256" key="18">
    <source>
        <dbReference type="PROSITE-ProRule" id="PRU01122"/>
    </source>
</evidence>